<protein>
    <submittedName>
        <fullName evidence="2">Uncharacterized protein</fullName>
    </submittedName>
</protein>
<sequence>MDSDVHTLNGILSATSATSATSVTSIMSFGINQDMQSLTMVRELFLHRSNNCLLRAAPSFPSTRRGERRFGPLSRRGGSACRPSDRRPLSPTFGWLFHRFIPNPTMKGHAIGGRRCTGRQVRCRGPSSGTSI</sequence>
<organism evidence="2 3">
    <name type="scientific">Viridothelium virens</name>
    <name type="common">Speckled blister lichen</name>
    <name type="synonym">Trypethelium virens</name>
    <dbReference type="NCBI Taxonomy" id="1048519"/>
    <lineage>
        <taxon>Eukaryota</taxon>
        <taxon>Fungi</taxon>
        <taxon>Dikarya</taxon>
        <taxon>Ascomycota</taxon>
        <taxon>Pezizomycotina</taxon>
        <taxon>Dothideomycetes</taxon>
        <taxon>Dothideomycetes incertae sedis</taxon>
        <taxon>Trypetheliales</taxon>
        <taxon>Trypetheliaceae</taxon>
        <taxon>Viridothelium</taxon>
    </lineage>
</organism>
<dbReference type="Proteomes" id="UP000800092">
    <property type="component" value="Unassembled WGS sequence"/>
</dbReference>
<evidence type="ECO:0000256" key="1">
    <source>
        <dbReference type="SAM" id="MobiDB-lite"/>
    </source>
</evidence>
<feature type="region of interest" description="Disordered" evidence="1">
    <location>
        <begin position="62"/>
        <end position="87"/>
    </location>
</feature>
<keyword evidence="3" id="KW-1185">Reference proteome</keyword>
<evidence type="ECO:0000313" key="2">
    <source>
        <dbReference type="EMBL" id="KAF2232105.1"/>
    </source>
</evidence>
<evidence type="ECO:0000313" key="3">
    <source>
        <dbReference type="Proteomes" id="UP000800092"/>
    </source>
</evidence>
<dbReference type="AlphaFoldDB" id="A0A6A6H246"/>
<reference evidence="2" key="1">
    <citation type="journal article" date="2020" name="Stud. Mycol.">
        <title>101 Dothideomycetes genomes: a test case for predicting lifestyles and emergence of pathogens.</title>
        <authorList>
            <person name="Haridas S."/>
            <person name="Albert R."/>
            <person name="Binder M."/>
            <person name="Bloem J."/>
            <person name="Labutti K."/>
            <person name="Salamov A."/>
            <person name="Andreopoulos B."/>
            <person name="Baker S."/>
            <person name="Barry K."/>
            <person name="Bills G."/>
            <person name="Bluhm B."/>
            <person name="Cannon C."/>
            <person name="Castanera R."/>
            <person name="Culley D."/>
            <person name="Daum C."/>
            <person name="Ezra D."/>
            <person name="Gonzalez J."/>
            <person name="Henrissat B."/>
            <person name="Kuo A."/>
            <person name="Liang C."/>
            <person name="Lipzen A."/>
            <person name="Lutzoni F."/>
            <person name="Magnuson J."/>
            <person name="Mondo S."/>
            <person name="Nolan M."/>
            <person name="Ohm R."/>
            <person name="Pangilinan J."/>
            <person name="Park H.-J."/>
            <person name="Ramirez L."/>
            <person name="Alfaro M."/>
            <person name="Sun H."/>
            <person name="Tritt A."/>
            <person name="Yoshinaga Y."/>
            <person name="Zwiers L.-H."/>
            <person name="Turgeon B."/>
            <person name="Goodwin S."/>
            <person name="Spatafora J."/>
            <person name="Crous P."/>
            <person name="Grigoriev I."/>
        </authorList>
    </citation>
    <scope>NUCLEOTIDE SEQUENCE</scope>
    <source>
        <strain evidence="2">Tuck. ex Michener</strain>
    </source>
</reference>
<gene>
    <name evidence="2" type="ORF">EV356DRAFT_261069</name>
</gene>
<dbReference type="EMBL" id="ML991819">
    <property type="protein sequence ID" value="KAF2232105.1"/>
    <property type="molecule type" value="Genomic_DNA"/>
</dbReference>
<proteinExistence type="predicted"/>
<accession>A0A6A6H246</accession>
<name>A0A6A6H246_VIRVR</name>